<dbReference type="EMBL" id="SSOB01000021">
    <property type="protein sequence ID" value="THF77092.1"/>
    <property type="molecule type" value="Genomic_DNA"/>
</dbReference>
<dbReference type="SMART" id="SM00448">
    <property type="entry name" value="REC"/>
    <property type="match status" value="1"/>
</dbReference>
<name>A0A4S4BQ97_9BACL</name>
<feature type="modified residue" description="4-aspartylphosphate" evidence="8">
    <location>
        <position position="55"/>
    </location>
</feature>
<dbReference type="Gene3D" id="1.10.10.60">
    <property type="entry name" value="Homeodomain-like"/>
    <property type="match status" value="2"/>
</dbReference>
<dbReference type="Proteomes" id="UP000310636">
    <property type="component" value="Unassembled WGS sequence"/>
</dbReference>
<dbReference type="InterPro" id="IPR051552">
    <property type="entry name" value="HptR"/>
</dbReference>
<dbReference type="RefSeq" id="WP_136371040.1">
    <property type="nucleotide sequence ID" value="NZ_SSOB01000021.1"/>
</dbReference>
<reference evidence="11 12" key="1">
    <citation type="submission" date="2019-04" db="EMBL/GenBank/DDBJ databases">
        <title>Cohnella sp. nov. isolated from preserved vegetables.</title>
        <authorList>
            <person name="Lin S.-Y."/>
            <person name="Hung M.-H."/>
            <person name="Young C.-C."/>
        </authorList>
    </citation>
    <scope>NUCLEOTIDE SEQUENCE [LARGE SCALE GENOMIC DNA]</scope>
    <source>
        <strain evidence="11 12">CC-MHH1044</strain>
    </source>
</reference>
<dbReference type="PANTHER" id="PTHR42713:SF3">
    <property type="entry name" value="TRANSCRIPTIONAL REGULATORY PROTEIN HPTR"/>
    <property type="match status" value="1"/>
</dbReference>
<dbReference type="InterPro" id="IPR001789">
    <property type="entry name" value="Sig_transdc_resp-reg_receiver"/>
</dbReference>
<keyword evidence="4" id="KW-0902">Two-component regulatory system</keyword>
<dbReference type="GO" id="GO:0003700">
    <property type="term" value="F:DNA-binding transcription factor activity"/>
    <property type="evidence" value="ECO:0007669"/>
    <property type="project" value="InterPro"/>
</dbReference>
<evidence type="ECO:0000313" key="12">
    <source>
        <dbReference type="Proteomes" id="UP000310636"/>
    </source>
</evidence>
<organism evidence="11 12">
    <name type="scientific">Cohnella fermenti</name>
    <dbReference type="NCBI Taxonomy" id="2565925"/>
    <lineage>
        <taxon>Bacteria</taxon>
        <taxon>Bacillati</taxon>
        <taxon>Bacillota</taxon>
        <taxon>Bacilli</taxon>
        <taxon>Bacillales</taxon>
        <taxon>Paenibacillaceae</taxon>
        <taxon>Cohnella</taxon>
    </lineage>
</organism>
<keyword evidence="5" id="KW-0805">Transcription regulation</keyword>
<dbReference type="OrthoDB" id="9794370at2"/>
<dbReference type="InterPro" id="IPR018060">
    <property type="entry name" value="HTH_AraC"/>
</dbReference>
<evidence type="ECO:0000256" key="4">
    <source>
        <dbReference type="ARBA" id="ARBA00023012"/>
    </source>
</evidence>
<dbReference type="PROSITE" id="PS50110">
    <property type="entry name" value="RESPONSE_REGULATORY"/>
    <property type="match status" value="1"/>
</dbReference>
<gene>
    <name evidence="11" type="ORF">E6C55_17140</name>
</gene>
<dbReference type="GO" id="GO:0000160">
    <property type="term" value="P:phosphorelay signal transduction system"/>
    <property type="evidence" value="ECO:0007669"/>
    <property type="project" value="UniProtKB-KW"/>
</dbReference>
<feature type="domain" description="HTH araC/xylS-type" evidence="9">
    <location>
        <begin position="430"/>
        <end position="528"/>
    </location>
</feature>
<dbReference type="Pfam" id="PF12833">
    <property type="entry name" value="HTH_18"/>
    <property type="match status" value="1"/>
</dbReference>
<comment type="caution">
    <text evidence="11">The sequence shown here is derived from an EMBL/GenBank/DDBJ whole genome shotgun (WGS) entry which is preliminary data.</text>
</comment>
<dbReference type="SUPFAM" id="SSF52172">
    <property type="entry name" value="CheY-like"/>
    <property type="match status" value="1"/>
</dbReference>
<evidence type="ECO:0000256" key="3">
    <source>
        <dbReference type="ARBA" id="ARBA00022553"/>
    </source>
</evidence>
<keyword evidence="6" id="KW-0238">DNA-binding</keyword>
<dbReference type="Pfam" id="PF17853">
    <property type="entry name" value="GGDEF_2"/>
    <property type="match status" value="1"/>
</dbReference>
<feature type="domain" description="Response regulatory" evidence="10">
    <location>
        <begin position="3"/>
        <end position="120"/>
    </location>
</feature>
<keyword evidence="2" id="KW-0963">Cytoplasm</keyword>
<keyword evidence="12" id="KW-1185">Reference proteome</keyword>
<proteinExistence type="predicted"/>
<dbReference type="Gene3D" id="3.40.50.2300">
    <property type="match status" value="1"/>
</dbReference>
<dbReference type="InterPro" id="IPR020449">
    <property type="entry name" value="Tscrpt_reg_AraC-type_HTH"/>
</dbReference>
<evidence type="ECO:0000256" key="1">
    <source>
        <dbReference type="ARBA" id="ARBA00004496"/>
    </source>
</evidence>
<evidence type="ECO:0000256" key="8">
    <source>
        <dbReference type="PROSITE-ProRule" id="PRU00169"/>
    </source>
</evidence>
<dbReference type="InterPro" id="IPR011006">
    <property type="entry name" value="CheY-like_superfamily"/>
</dbReference>
<evidence type="ECO:0000256" key="6">
    <source>
        <dbReference type="ARBA" id="ARBA00023125"/>
    </source>
</evidence>
<sequence>MIRLLIVDDEILVRIGLKTILPMSGDEFEVVGEVASGLEALAILEQTQVDIVLTDIRMPDMDGLELLEQINRRWPDTKTFILSNHSDFAYVQRALRLGAVEYIVKLEIETDELLRKLRQVRDQLLSDRQKRHEATELATKAVRYGSEVKEKRLRELLLRPATKRETEEWQTEFGIAPFRSGITVALAQIRDYERLLARNRFQSERLLQFTVSNVLSELLKKYGGSEMTALDDGRFAFVSERPNIAAMLEEMRHAVGTFLQLSLIFGVSRPQHSVYTLHGAYEEARTALHHLFYAEETEHWAARSDMPAYEDMPSEPWEEEQWERLIEAFDEPGMRSLLTEWTDELSTRRHLRPSEVRRIWLRLTDLFARSLKAEGADIYAVTLHDGRYPHNVIRQAETLAEIRDWFLGWIPVFLAYKRERGKQKWRSEVRTVVRAISERLHLPLKVSDLAAEVGFTENYLSILFKKETGETITDMLTRMRMKKARELLKNPEIKIYEVSEKVGYADPNHFSRSFKQLEGMYPTEFRKSVLGKS</sequence>
<evidence type="ECO:0000259" key="10">
    <source>
        <dbReference type="PROSITE" id="PS50110"/>
    </source>
</evidence>
<dbReference type="SUPFAM" id="SSF46689">
    <property type="entry name" value="Homeodomain-like"/>
    <property type="match status" value="2"/>
</dbReference>
<dbReference type="PRINTS" id="PR00032">
    <property type="entry name" value="HTHARAC"/>
</dbReference>
<dbReference type="CDD" id="cd17536">
    <property type="entry name" value="REC_YesN-like"/>
    <property type="match status" value="1"/>
</dbReference>
<dbReference type="PANTHER" id="PTHR42713">
    <property type="entry name" value="HISTIDINE KINASE-RELATED"/>
    <property type="match status" value="1"/>
</dbReference>
<dbReference type="PROSITE" id="PS01124">
    <property type="entry name" value="HTH_ARAC_FAMILY_2"/>
    <property type="match status" value="1"/>
</dbReference>
<evidence type="ECO:0000256" key="7">
    <source>
        <dbReference type="ARBA" id="ARBA00023163"/>
    </source>
</evidence>
<evidence type="ECO:0000256" key="5">
    <source>
        <dbReference type="ARBA" id="ARBA00023015"/>
    </source>
</evidence>
<dbReference type="GO" id="GO:0005737">
    <property type="term" value="C:cytoplasm"/>
    <property type="evidence" value="ECO:0007669"/>
    <property type="project" value="UniProtKB-SubCell"/>
</dbReference>
<dbReference type="InterPro" id="IPR041522">
    <property type="entry name" value="CdaR_GGDEF"/>
</dbReference>
<protein>
    <submittedName>
        <fullName evidence="11">Response regulator</fullName>
    </submittedName>
</protein>
<dbReference type="Pfam" id="PF00072">
    <property type="entry name" value="Response_reg"/>
    <property type="match status" value="1"/>
</dbReference>
<evidence type="ECO:0000256" key="2">
    <source>
        <dbReference type="ARBA" id="ARBA00022490"/>
    </source>
</evidence>
<evidence type="ECO:0000313" key="11">
    <source>
        <dbReference type="EMBL" id="THF77092.1"/>
    </source>
</evidence>
<keyword evidence="3 8" id="KW-0597">Phosphoprotein</keyword>
<evidence type="ECO:0000259" key="9">
    <source>
        <dbReference type="PROSITE" id="PS01124"/>
    </source>
</evidence>
<dbReference type="AlphaFoldDB" id="A0A4S4BQ97"/>
<dbReference type="GO" id="GO:0043565">
    <property type="term" value="F:sequence-specific DNA binding"/>
    <property type="evidence" value="ECO:0007669"/>
    <property type="project" value="InterPro"/>
</dbReference>
<keyword evidence="7" id="KW-0804">Transcription</keyword>
<dbReference type="SMART" id="SM00342">
    <property type="entry name" value="HTH_ARAC"/>
    <property type="match status" value="1"/>
</dbReference>
<comment type="subcellular location">
    <subcellularLocation>
        <location evidence="1">Cytoplasm</location>
    </subcellularLocation>
</comment>
<accession>A0A4S4BQ97</accession>
<dbReference type="InterPro" id="IPR009057">
    <property type="entry name" value="Homeodomain-like_sf"/>
</dbReference>